<dbReference type="SUPFAM" id="SSF49785">
    <property type="entry name" value="Galactose-binding domain-like"/>
    <property type="match status" value="1"/>
</dbReference>
<dbReference type="SUPFAM" id="SSF51445">
    <property type="entry name" value="(Trans)glycosidases"/>
    <property type="match status" value="1"/>
</dbReference>
<protein>
    <submittedName>
        <fullName evidence="6">Carbohydrate binding domain-containing protein</fullName>
    </submittedName>
</protein>
<evidence type="ECO:0000256" key="1">
    <source>
        <dbReference type="ARBA" id="ARBA00007495"/>
    </source>
</evidence>
<comment type="similarity">
    <text evidence="1">Belongs to the glycosyl hydrolase 10 (cellulase F) family.</text>
</comment>
<reference evidence="6 7" key="1">
    <citation type="submission" date="2023-11" db="EMBL/GenBank/DDBJ databases">
        <title>Coraliomargarita sp. nov., isolated from marine algae.</title>
        <authorList>
            <person name="Lee J.K."/>
            <person name="Baek J.H."/>
            <person name="Kim J.M."/>
            <person name="Choi D.G."/>
            <person name="Jeon C.O."/>
        </authorList>
    </citation>
    <scope>NUCLEOTIDE SEQUENCE [LARGE SCALE GENOMIC DNA]</scope>
    <source>
        <strain evidence="6 7">J2-16</strain>
    </source>
</reference>
<name>A0ABZ0RRI6_9BACT</name>
<dbReference type="Pfam" id="PF02018">
    <property type="entry name" value="CBM_4_9"/>
    <property type="match status" value="1"/>
</dbReference>
<feature type="signal peptide" evidence="3">
    <location>
        <begin position="1"/>
        <end position="28"/>
    </location>
</feature>
<dbReference type="InterPro" id="IPR017853">
    <property type="entry name" value="GH"/>
</dbReference>
<dbReference type="Gene3D" id="2.60.120.260">
    <property type="entry name" value="Galactose-binding domain-like"/>
    <property type="match status" value="1"/>
</dbReference>
<dbReference type="CDD" id="cd00241">
    <property type="entry name" value="DOMON_like"/>
    <property type="match status" value="1"/>
</dbReference>
<dbReference type="RefSeq" id="WP_319832433.1">
    <property type="nucleotide sequence ID" value="NZ_CP138858.1"/>
</dbReference>
<sequence>MLKNTPSKVMFRAATLIATILSSQSAVANDALGQLPDPTPYLEASSYAKQTPVFNVGSFSLDGSMHQQASYAVGNKAVFVRRIEGRNKIVNDASVTIYADGKQVGRLSFWGQNQYGHGTPFQGLEGQPEQLSIDETAETIHYRKPYRTQSGRVASFSYTLSALDDSCIQLAYDRGISEEELEDEPAIALNFSSRENHRGKRFSFGGEAYEQMAAAALMEVGLTERRPVSGDIAFEASNPAESYTIQLPAGSQGTLQEKFFIGYGKEIFDIYARIDLPQQTQGSLIIDFGAAAELEQTPPPVGGLDFWKMNGFHVPESPTLNLFPNPSFEQGLRYWSWGDSGWYVAESPPRYDIVAEGLFGKSALILRTTQHKAPTMKSFPLSLDNGKTYTLSFYAKTQTSARSDLRVALSSTAQGGKFVGKRWGNVFGDADNPDAKFTLTDTWQRYSRTFVADGAGVHVQLSGYQSNVLIDGFQLEVGDSVSPFASDPIDGFFTTANPDNDLVFGEPLEAAFEFVGQPNTSGMVEVRVENAYREVVYLAQLDIVMGECGEQRVALDLDPKHLGQGIFGIRADYQVDGYKTYTDYYRMSIMAPLDNTHATKDVMGSNGGYVTTSRGEDLARKFMEWGLGSASHGYIVREGRPTHIQDFQKKYRIANYVHTMCGKVDGLGQELFHTKEVPPELLERIEKISYEEALKYDPEQAFSWAFHNEEEGGYLIRNEMYDEYFKIQQAFIKGLRRAHPDVLIAPTHGTSGYSKLRGYDAIEGYLKAADKQGFKYDAISVHPYWNLDKGTLSSYDLDEETARLQAQMARYGYGEETAIYYPEAFNVPWVNIPQWGADKWGDSYRTGGSPTYDIGNREFIHAASAARLWIMSLKHWPQLKTTNVWISRPFVDIYLSPILMCKASNTLGHLMPWVEFQEDIKPFPGVRGYSFKLEDGSGIAPIWTTNHDVENGLKRGAKLLVKFDQPVEFYDLMGNQRQVEADSAGYIEIPLTPAPLFVKAANVERLTKALQESETTNVASTVAVSMVPEIDGSVAAKVKNLTGRPQSGALEIGGQILPYQVDGGEEALLTVPGSQGNTPGEMYTADLTFSIIPERGEAVEKAWAMDYFYVPKTDGMPDWSEVPTLELKNRYQPDLFTGDEDLKATYQLAWDTKHLYLRVEAEDDTFILSPKVWERAKSEQSLYAHDGSLEVYFDTGANGRTNLAKTYDEDDYRYDFSISKNMESGRGQVWRLRGVNWQFAGGVSMPTKEEAAAQVVNDFQITEQGYSYTITFNRRFLEPIALREGTVAGFALYLHDKDANPDVGGCPKGLSLGTEAGSHCDYKPHLWPLMILADEQ</sequence>
<dbReference type="Gene3D" id="2.60.40.1190">
    <property type="match status" value="1"/>
</dbReference>
<evidence type="ECO:0000313" key="7">
    <source>
        <dbReference type="Proteomes" id="UP001324993"/>
    </source>
</evidence>
<evidence type="ECO:0000259" key="5">
    <source>
        <dbReference type="Pfam" id="PF06452"/>
    </source>
</evidence>
<feature type="domain" description="Carbohydrate-binding" evidence="5">
    <location>
        <begin position="1119"/>
        <end position="1238"/>
    </location>
</feature>
<feature type="domain" description="CBM-cenC" evidence="4">
    <location>
        <begin position="321"/>
        <end position="455"/>
    </location>
</feature>
<evidence type="ECO:0000256" key="2">
    <source>
        <dbReference type="ARBA" id="ARBA00022801"/>
    </source>
</evidence>
<dbReference type="SUPFAM" id="SSF49344">
    <property type="entry name" value="CBD9-like"/>
    <property type="match status" value="1"/>
</dbReference>
<evidence type="ECO:0000256" key="3">
    <source>
        <dbReference type="SAM" id="SignalP"/>
    </source>
</evidence>
<dbReference type="InterPro" id="IPR008979">
    <property type="entry name" value="Galactose-bd-like_sf"/>
</dbReference>
<feature type="chain" id="PRO_5046370310" evidence="3">
    <location>
        <begin position="29"/>
        <end position="1336"/>
    </location>
</feature>
<dbReference type="InterPro" id="IPR003305">
    <property type="entry name" value="CenC_carb-bd"/>
</dbReference>
<dbReference type="Proteomes" id="UP001324993">
    <property type="component" value="Chromosome"/>
</dbReference>
<proteinExistence type="inferred from homology"/>
<dbReference type="InterPro" id="IPR010502">
    <property type="entry name" value="Carb-bd_dom_fam9"/>
</dbReference>
<evidence type="ECO:0000259" key="4">
    <source>
        <dbReference type="Pfam" id="PF02018"/>
    </source>
</evidence>
<keyword evidence="7" id="KW-1185">Reference proteome</keyword>
<keyword evidence="2" id="KW-0378">Hydrolase</keyword>
<accession>A0ABZ0RRI6</accession>
<dbReference type="EMBL" id="CP138858">
    <property type="protein sequence ID" value="WPJ95554.1"/>
    <property type="molecule type" value="Genomic_DNA"/>
</dbReference>
<organism evidence="6 7">
    <name type="scientific">Coraliomargarita algicola</name>
    <dbReference type="NCBI Taxonomy" id="3092156"/>
    <lineage>
        <taxon>Bacteria</taxon>
        <taxon>Pseudomonadati</taxon>
        <taxon>Verrucomicrobiota</taxon>
        <taxon>Opitutia</taxon>
        <taxon>Puniceicoccales</taxon>
        <taxon>Coraliomargaritaceae</taxon>
        <taxon>Coraliomargarita</taxon>
    </lineage>
</organism>
<dbReference type="Gene3D" id="3.20.20.80">
    <property type="entry name" value="Glycosidases"/>
    <property type="match status" value="1"/>
</dbReference>
<gene>
    <name evidence="6" type="ORF">SH580_19230</name>
</gene>
<dbReference type="Pfam" id="PF06452">
    <property type="entry name" value="CBM9_1"/>
    <property type="match status" value="1"/>
</dbReference>
<evidence type="ECO:0000313" key="6">
    <source>
        <dbReference type="EMBL" id="WPJ95554.1"/>
    </source>
</evidence>
<keyword evidence="3" id="KW-0732">Signal</keyword>